<evidence type="ECO:0000256" key="2">
    <source>
        <dbReference type="ARBA" id="ARBA00023274"/>
    </source>
</evidence>
<comment type="similarity">
    <text evidence="3">Belongs to the eukaryotic ribosomal protein eL18 family.</text>
</comment>
<evidence type="ECO:0000313" key="6">
    <source>
        <dbReference type="Proteomes" id="UP000008138"/>
    </source>
</evidence>
<dbReference type="eggNOG" id="arCOG00780">
    <property type="taxonomic scope" value="Archaea"/>
</dbReference>
<dbReference type="HAMAP" id="MF_00329">
    <property type="entry name" value="Ribosomal_eL18"/>
    <property type="match status" value="1"/>
</dbReference>
<dbReference type="Gene3D" id="3.100.10.10">
    <property type="match status" value="1"/>
</dbReference>
<dbReference type="InterPro" id="IPR021131">
    <property type="entry name" value="Ribosomal_uL15/eL18"/>
</dbReference>
<dbReference type="EMBL" id="CP002590">
    <property type="protein sequence ID" value="AEA13300.1"/>
    <property type="molecule type" value="Genomic_DNA"/>
</dbReference>
<dbReference type="GO" id="GO:0003735">
    <property type="term" value="F:structural constituent of ribosome"/>
    <property type="evidence" value="ECO:0007669"/>
    <property type="project" value="InterPro"/>
</dbReference>
<reference key="2">
    <citation type="submission" date="2011-03" db="EMBL/GenBank/DDBJ databases">
        <title>Complete genome sequence of the thermoacidophilic crenarchaeon Thermoproteus uzoniensis 768-20.</title>
        <authorList>
            <person name="Mardanov A.V."/>
            <person name="Gumerov V.M."/>
            <person name="Beletsky A.V."/>
            <person name="Prokofeva M.I."/>
            <person name="Bonch-Osmolovskaya E.A."/>
            <person name="Ravin N.V."/>
            <person name="Skryabin K.G."/>
        </authorList>
    </citation>
    <scope>NUCLEOTIDE SEQUENCE</scope>
    <source>
        <strain>768-20</strain>
    </source>
</reference>
<dbReference type="AlphaFoldDB" id="F2L3Y8"/>
<evidence type="ECO:0000313" key="5">
    <source>
        <dbReference type="EMBL" id="AEA13300.1"/>
    </source>
</evidence>
<dbReference type="STRING" id="999630.TUZN_1840"/>
<dbReference type="GO" id="GO:0005840">
    <property type="term" value="C:ribosome"/>
    <property type="evidence" value="ECO:0007669"/>
    <property type="project" value="UniProtKB-KW"/>
</dbReference>
<evidence type="ECO:0000259" key="4">
    <source>
        <dbReference type="Pfam" id="PF17135"/>
    </source>
</evidence>
<gene>
    <name evidence="3" type="primary">rpl18e</name>
    <name evidence="5" type="ordered locus">TUZN_1840</name>
</gene>
<dbReference type="KEGG" id="tuz:TUZN_1840"/>
<keyword evidence="2 3" id="KW-0687">Ribonucleoprotein</keyword>
<name>F2L3Y8_THEU7</name>
<accession>F2L3Y8</accession>
<keyword evidence="6" id="KW-1185">Reference proteome</keyword>
<reference evidence="5 6" key="1">
    <citation type="journal article" date="2011" name="J. Bacteriol.">
        <title>Complete genome sequence of the thermoacidophilic crenarchaeon Thermoproteus uzoniensis 768-20.</title>
        <authorList>
            <person name="Mardanov A.V."/>
            <person name="Gumerov V.M."/>
            <person name="Beletsky A.V."/>
            <person name="Prokofeva M.I."/>
            <person name="Bonch-Osmolovskaya E.A."/>
            <person name="Ravin N.V."/>
            <person name="Skryabin K.G."/>
        </authorList>
    </citation>
    <scope>NUCLEOTIDE SEQUENCE [LARGE SCALE GENOMIC DNA]</scope>
    <source>
        <strain evidence="5 6">768-20</strain>
    </source>
</reference>
<evidence type="ECO:0000256" key="1">
    <source>
        <dbReference type="ARBA" id="ARBA00022980"/>
    </source>
</evidence>
<keyword evidence="1 3" id="KW-0689">Ribosomal protein</keyword>
<evidence type="ECO:0000256" key="3">
    <source>
        <dbReference type="HAMAP-Rule" id="MF_00329"/>
    </source>
</evidence>
<dbReference type="HOGENOM" id="CLU_146465_0_0_2"/>
<dbReference type="GO" id="GO:1990904">
    <property type="term" value="C:ribonucleoprotein complex"/>
    <property type="evidence" value="ECO:0007669"/>
    <property type="project" value="UniProtKB-KW"/>
</dbReference>
<dbReference type="Pfam" id="PF17135">
    <property type="entry name" value="Ribosomal_L18"/>
    <property type="match status" value="1"/>
</dbReference>
<dbReference type="Proteomes" id="UP000008138">
    <property type="component" value="Chromosome"/>
</dbReference>
<dbReference type="NCBIfam" id="NF003079">
    <property type="entry name" value="PRK04005.1"/>
    <property type="match status" value="1"/>
</dbReference>
<dbReference type="InterPro" id="IPR036227">
    <property type="entry name" value="Ribosomal_uL15/eL18_sf"/>
</dbReference>
<dbReference type="SUPFAM" id="SSF52080">
    <property type="entry name" value="Ribosomal proteins L15p and L18e"/>
    <property type="match status" value="1"/>
</dbReference>
<dbReference type="InterPro" id="IPR001196">
    <property type="entry name" value="Ribosomal_uL15_CS"/>
</dbReference>
<dbReference type="GO" id="GO:0006412">
    <property type="term" value="P:translation"/>
    <property type="evidence" value="ECO:0007669"/>
    <property type="project" value="UniProtKB-UniRule"/>
</dbReference>
<organism evidence="5 6">
    <name type="scientific">Thermoproteus uzoniensis (strain 768-20)</name>
    <dbReference type="NCBI Taxonomy" id="999630"/>
    <lineage>
        <taxon>Archaea</taxon>
        <taxon>Thermoproteota</taxon>
        <taxon>Thermoprotei</taxon>
        <taxon>Thermoproteales</taxon>
        <taxon>Thermoproteaceae</taxon>
        <taxon>Thermoproteus</taxon>
    </lineage>
</organism>
<sequence>MLIRFLRKAAKSNEAPIWAYVADLLARPRRQRVAVGLGKLNRLVNDGDVVVIPGKLLGNGRLQKRVTVAALAASRSAAEAVVKSGGRLVPISNLVRENPKGTNVKIVI</sequence>
<dbReference type="InterPro" id="IPR022947">
    <property type="entry name" value="Ribosomal_eL18_arc"/>
</dbReference>
<protein>
    <recommendedName>
        <fullName evidence="3">Large ribosomal subunit protein eL18</fullName>
    </recommendedName>
</protein>
<feature type="domain" description="Large ribosomal subunit protein uL15/eL18" evidence="4">
    <location>
        <begin position="4"/>
        <end position="105"/>
    </location>
</feature>
<proteinExistence type="inferred from homology"/>
<dbReference type="PROSITE" id="PS00475">
    <property type="entry name" value="RIBOSOMAL_L15"/>
    <property type="match status" value="1"/>
</dbReference>